<protein>
    <recommendedName>
        <fullName evidence="2">PiggyBac transposable element-derived protein domain-containing protein</fullName>
    </recommendedName>
</protein>
<accession>A0A1B6K758</accession>
<dbReference type="AlphaFoldDB" id="A0A1B6K758"/>
<organism evidence="1">
    <name type="scientific">Homalodisca liturata</name>
    <dbReference type="NCBI Taxonomy" id="320908"/>
    <lineage>
        <taxon>Eukaryota</taxon>
        <taxon>Metazoa</taxon>
        <taxon>Ecdysozoa</taxon>
        <taxon>Arthropoda</taxon>
        <taxon>Hexapoda</taxon>
        <taxon>Insecta</taxon>
        <taxon>Pterygota</taxon>
        <taxon>Neoptera</taxon>
        <taxon>Paraneoptera</taxon>
        <taxon>Hemiptera</taxon>
        <taxon>Auchenorrhyncha</taxon>
        <taxon>Membracoidea</taxon>
        <taxon>Cicadellidae</taxon>
        <taxon>Cicadellinae</taxon>
        <taxon>Proconiini</taxon>
        <taxon>Homalodisca</taxon>
    </lineage>
</organism>
<evidence type="ECO:0008006" key="2">
    <source>
        <dbReference type="Google" id="ProtNLM"/>
    </source>
</evidence>
<sequence length="108" mass="12407">MQNSNNCYSMGEYCCIDEMLVAFRGSCSFRMYMPNIYILTLGCVWMDVYGSNASLMLEHIISQIITSILEKTVMAEASQKSNKKHFSNQSSRRVVRFVKSIENTKHNC</sequence>
<gene>
    <name evidence="1" type="ORF">g.32775</name>
</gene>
<name>A0A1B6K758_9HEMI</name>
<proteinExistence type="predicted"/>
<evidence type="ECO:0000313" key="1">
    <source>
        <dbReference type="EMBL" id="JAT07277.1"/>
    </source>
</evidence>
<dbReference type="EMBL" id="GECU01000430">
    <property type="protein sequence ID" value="JAT07277.1"/>
    <property type="molecule type" value="Transcribed_RNA"/>
</dbReference>
<reference evidence="1" key="1">
    <citation type="submission" date="2015-11" db="EMBL/GenBank/DDBJ databases">
        <title>De novo transcriptome assembly of four potential Pierce s Disease insect vectors from Arizona vineyards.</title>
        <authorList>
            <person name="Tassone E.E."/>
        </authorList>
    </citation>
    <scope>NUCLEOTIDE SEQUENCE</scope>
</reference>